<dbReference type="InterPro" id="IPR014710">
    <property type="entry name" value="RmlC-like_jellyroll"/>
</dbReference>
<feature type="region of interest" description="Disordered" evidence="1">
    <location>
        <begin position="1"/>
        <end position="23"/>
    </location>
</feature>
<evidence type="ECO:0000313" key="4">
    <source>
        <dbReference type="Proteomes" id="UP000178999"/>
    </source>
</evidence>
<evidence type="ECO:0000259" key="2">
    <source>
        <dbReference type="Pfam" id="PF07883"/>
    </source>
</evidence>
<evidence type="ECO:0000256" key="1">
    <source>
        <dbReference type="SAM" id="MobiDB-lite"/>
    </source>
</evidence>
<sequence length="115" mass="13185">MFSKKNLNEMSIEGTSHSSGSRKMLVNKDETTSKYFEAFTYGYLPPGIKWEMHDHDNIVEICVVTKGCGVIKDSNGGVEPFIAGDRFIFTSNTKHEIENNSDEEAEFYFIRFRDQ</sequence>
<dbReference type="InterPro" id="IPR011051">
    <property type="entry name" value="RmlC_Cupin_sf"/>
</dbReference>
<evidence type="ECO:0000313" key="3">
    <source>
        <dbReference type="EMBL" id="OGM80192.1"/>
    </source>
</evidence>
<name>A0A1F8CV90_9BACT</name>
<dbReference type="InterPro" id="IPR013096">
    <property type="entry name" value="Cupin_2"/>
</dbReference>
<dbReference type="AlphaFoldDB" id="A0A1F8CV90"/>
<feature type="domain" description="Cupin type-2" evidence="2">
    <location>
        <begin position="44"/>
        <end position="110"/>
    </location>
</feature>
<dbReference type="Proteomes" id="UP000178999">
    <property type="component" value="Unassembled WGS sequence"/>
</dbReference>
<dbReference type="Gene3D" id="2.60.120.10">
    <property type="entry name" value="Jelly Rolls"/>
    <property type="match status" value="1"/>
</dbReference>
<dbReference type="STRING" id="1802538.A2382_00210"/>
<proteinExistence type="predicted"/>
<dbReference type="SUPFAM" id="SSF51182">
    <property type="entry name" value="RmlC-like cupins"/>
    <property type="match status" value="1"/>
</dbReference>
<accession>A0A1F8CV90</accession>
<gene>
    <name evidence="3" type="ORF">A2382_00210</name>
</gene>
<protein>
    <recommendedName>
        <fullName evidence="2">Cupin type-2 domain-containing protein</fullName>
    </recommendedName>
</protein>
<dbReference type="EMBL" id="MGHY01000003">
    <property type="protein sequence ID" value="OGM80192.1"/>
    <property type="molecule type" value="Genomic_DNA"/>
</dbReference>
<comment type="caution">
    <text evidence="3">The sequence shown here is derived from an EMBL/GenBank/DDBJ whole genome shotgun (WGS) entry which is preliminary data.</text>
</comment>
<organism evidence="3 4">
    <name type="scientific">Candidatus Woesebacteria bacterium RIFOXYB1_FULL_38_16</name>
    <dbReference type="NCBI Taxonomy" id="1802538"/>
    <lineage>
        <taxon>Bacteria</taxon>
        <taxon>Candidatus Woeseibacteriota</taxon>
    </lineage>
</organism>
<dbReference type="Pfam" id="PF07883">
    <property type="entry name" value="Cupin_2"/>
    <property type="match status" value="1"/>
</dbReference>
<reference evidence="3 4" key="1">
    <citation type="journal article" date="2016" name="Nat. Commun.">
        <title>Thousands of microbial genomes shed light on interconnected biogeochemical processes in an aquifer system.</title>
        <authorList>
            <person name="Anantharaman K."/>
            <person name="Brown C.T."/>
            <person name="Hug L.A."/>
            <person name="Sharon I."/>
            <person name="Castelle C.J."/>
            <person name="Probst A.J."/>
            <person name="Thomas B.C."/>
            <person name="Singh A."/>
            <person name="Wilkins M.J."/>
            <person name="Karaoz U."/>
            <person name="Brodie E.L."/>
            <person name="Williams K.H."/>
            <person name="Hubbard S.S."/>
            <person name="Banfield J.F."/>
        </authorList>
    </citation>
    <scope>NUCLEOTIDE SEQUENCE [LARGE SCALE GENOMIC DNA]</scope>
</reference>